<reference evidence="1" key="1">
    <citation type="submission" date="2023-08" db="EMBL/GenBank/DDBJ databases">
        <authorList>
            <person name="Chen Y."/>
            <person name="Shah S."/>
            <person name="Dougan E. K."/>
            <person name="Thang M."/>
            <person name="Chan C."/>
        </authorList>
    </citation>
    <scope>NUCLEOTIDE SEQUENCE</scope>
</reference>
<name>A0AA36JJM7_9DINO</name>
<sequence length="91" mass="9422">MRAESAGKLAVGNVVFVGCKQQKLTKEHATLYEVRLDPDGPLEMLQLPSFGLVTFGSLAARSSAPSAMVNMGSVAGLEPADAEMPGSEAEG</sequence>
<gene>
    <name evidence="1" type="ORF">EVOR1521_LOCUS29148</name>
</gene>
<accession>A0AA36JJM7</accession>
<evidence type="ECO:0000313" key="1">
    <source>
        <dbReference type="EMBL" id="CAJ1407455.1"/>
    </source>
</evidence>
<dbReference type="Proteomes" id="UP001178507">
    <property type="component" value="Unassembled WGS sequence"/>
</dbReference>
<comment type="caution">
    <text evidence="1">The sequence shown here is derived from an EMBL/GenBank/DDBJ whole genome shotgun (WGS) entry which is preliminary data.</text>
</comment>
<organism evidence="1 2">
    <name type="scientific">Effrenium voratum</name>
    <dbReference type="NCBI Taxonomy" id="2562239"/>
    <lineage>
        <taxon>Eukaryota</taxon>
        <taxon>Sar</taxon>
        <taxon>Alveolata</taxon>
        <taxon>Dinophyceae</taxon>
        <taxon>Suessiales</taxon>
        <taxon>Symbiodiniaceae</taxon>
        <taxon>Effrenium</taxon>
    </lineage>
</organism>
<keyword evidence="2" id="KW-1185">Reference proteome</keyword>
<protein>
    <submittedName>
        <fullName evidence="1">Uncharacterized protein</fullName>
    </submittedName>
</protein>
<proteinExistence type="predicted"/>
<dbReference type="EMBL" id="CAUJNA010003672">
    <property type="protein sequence ID" value="CAJ1407455.1"/>
    <property type="molecule type" value="Genomic_DNA"/>
</dbReference>
<dbReference type="PROSITE" id="PS51257">
    <property type="entry name" value="PROKAR_LIPOPROTEIN"/>
    <property type="match status" value="1"/>
</dbReference>
<dbReference type="AlphaFoldDB" id="A0AA36JJM7"/>
<evidence type="ECO:0000313" key="2">
    <source>
        <dbReference type="Proteomes" id="UP001178507"/>
    </source>
</evidence>